<dbReference type="PANTHER" id="PTHR46068">
    <property type="entry name" value="PROTEIN CBG27172"/>
    <property type="match status" value="1"/>
</dbReference>
<proteinExistence type="predicted"/>
<dbReference type="AlphaFoldDB" id="A0A016TBA7"/>
<sequence length="165" mass="19312">MVRAHPKRGAILDSHSRGHGTRKNSKLLETPQRTVQETSKRFKELGTISDRPGRGRKATAVVPTMINKVLCRIWRNRRRSMRKMAKEAGISSSPMRRVVRKKLRLDSYRAGRAPLLTEEMKQMRLKKCKKLRRRFAGGSHHNILLSLRRFLRYNLLVLNFTFMMC</sequence>
<accession>A0A016TBA7</accession>
<feature type="region of interest" description="Disordered" evidence="2">
    <location>
        <begin position="1"/>
        <end position="31"/>
    </location>
</feature>
<dbReference type="STRING" id="53326.A0A016TBA7"/>
<evidence type="ECO:0000313" key="3">
    <source>
        <dbReference type="EMBL" id="EYC00254.1"/>
    </source>
</evidence>
<dbReference type="GO" id="GO:0005634">
    <property type="term" value="C:nucleus"/>
    <property type="evidence" value="ECO:0007669"/>
    <property type="project" value="UniProtKB-SubCell"/>
</dbReference>
<comment type="subcellular location">
    <subcellularLocation>
        <location evidence="1">Nucleus</location>
    </subcellularLocation>
</comment>
<dbReference type="SUPFAM" id="SSF46689">
    <property type="entry name" value="Homeodomain-like"/>
    <property type="match status" value="1"/>
</dbReference>
<evidence type="ECO:0000256" key="2">
    <source>
        <dbReference type="SAM" id="MobiDB-lite"/>
    </source>
</evidence>
<evidence type="ECO:0000313" key="4">
    <source>
        <dbReference type="Proteomes" id="UP000024635"/>
    </source>
</evidence>
<name>A0A016TBA7_9BILA</name>
<dbReference type="EMBL" id="JARK01001453">
    <property type="protein sequence ID" value="EYC00254.1"/>
    <property type="molecule type" value="Genomic_DNA"/>
</dbReference>
<dbReference type="PANTHER" id="PTHR46068:SF1">
    <property type="entry name" value="TRANSPOSASE IS30-LIKE HTH DOMAIN-CONTAINING PROTEIN"/>
    <property type="match status" value="1"/>
</dbReference>
<comment type="caution">
    <text evidence="3">The sequence shown here is derived from an EMBL/GenBank/DDBJ whole genome shotgun (WGS) entry which is preliminary data.</text>
</comment>
<dbReference type="OrthoDB" id="5875385at2759"/>
<evidence type="ECO:0000256" key="1">
    <source>
        <dbReference type="ARBA" id="ARBA00004123"/>
    </source>
</evidence>
<dbReference type="Gene3D" id="1.10.10.10">
    <property type="entry name" value="Winged helix-like DNA-binding domain superfamily/Winged helix DNA-binding domain"/>
    <property type="match status" value="1"/>
</dbReference>
<organism evidence="3 4">
    <name type="scientific">Ancylostoma ceylanicum</name>
    <dbReference type="NCBI Taxonomy" id="53326"/>
    <lineage>
        <taxon>Eukaryota</taxon>
        <taxon>Metazoa</taxon>
        <taxon>Ecdysozoa</taxon>
        <taxon>Nematoda</taxon>
        <taxon>Chromadorea</taxon>
        <taxon>Rhabditida</taxon>
        <taxon>Rhabditina</taxon>
        <taxon>Rhabditomorpha</taxon>
        <taxon>Strongyloidea</taxon>
        <taxon>Ancylostomatidae</taxon>
        <taxon>Ancylostomatinae</taxon>
        <taxon>Ancylostoma</taxon>
    </lineage>
</organism>
<gene>
    <name evidence="3" type="primary">Acey_s0117.g697</name>
    <name evidence="3" type="ORF">Y032_0117g697</name>
</gene>
<dbReference type="Proteomes" id="UP000024635">
    <property type="component" value="Unassembled WGS sequence"/>
</dbReference>
<reference evidence="4" key="1">
    <citation type="journal article" date="2015" name="Nat. Genet.">
        <title>The genome and transcriptome of the zoonotic hookworm Ancylostoma ceylanicum identify infection-specific gene families.</title>
        <authorList>
            <person name="Schwarz E.M."/>
            <person name="Hu Y."/>
            <person name="Antoshechkin I."/>
            <person name="Miller M.M."/>
            <person name="Sternberg P.W."/>
            <person name="Aroian R.V."/>
        </authorList>
    </citation>
    <scope>NUCLEOTIDE SEQUENCE</scope>
    <source>
        <strain evidence="4">HY135</strain>
    </source>
</reference>
<protein>
    <recommendedName>
        <fullName evidence="5">Transposase Tc1-like domain-containing protein</fullName>
    </recommendedName>
</protein>
<keyword evidence="4" id="KW-1185">Reference proteome</keyword>
<evidence type="ECO:0008006" key="5">
    <source>
        <dbReference type="Google" id="ProtNLM"/>
    </source>
</evidence>
<dbReference type="InterPro" id="IPR009057">
    <property type="entry name" value="Homeodomain-like_sf"/>
</dbReference>
<dbReference type="InterPro" id="IPR036388">
    <property type="entry name" value="WH-like_DNA-bd_sf"/>
</dbReference>